<dbReference type="KEGG" id="abri:DFR85_06150"/>
<dbReference type="Proteomes" id="UP000248044">
    <property type="component" value="Chromosome"/>
</dbReference>
<keyword evidence="2" id="KW-1185">Reference proteome</keyword>
<dbReference type="GeneID" id="36831720"/>
<gene>
    <name evidence="1" type="ORF">DFR85_06150</name>
</gene>
<protein>
    <submittedName>
        <fullName evidence="1">Uncharacterized protein</fullName>
    </submittedName>
</protein>
<sequence length="176" mass="19651">MVTLSIESNNKVNEEVLGVKVGEAVAHIIAAASIVESIDGEIDDVKETVRRYVDAWISEMVPIKYIPGTAEIIGGKIKRRITEIFDEISEKELGETLEAVSDFKKSLDSGEVTYNYDEIEVRIERVLRSLGIDINVFSGILDVSDITERFSRLISIFTLTVGIASVWDKKWIAESQ</sequence>
<accession>A0A2U9IE42</accession>
<reference evidence="1 2" key="1">
    <citation type="submission" date="2018-05" db="EMBL/GenBank/DDBJ databases">
        <title>Complete Genome Sequences of Extremely Thermoacidophilic, Metal-Mobilizing Type-Strain Members of the Archaeal Family Sulfolobaceae: Acidianus brierleyi DSM-1651T, Acidianus sulfidivorans DSM-18786T, Metallosphaera hakonensis DSM-7519T, and Metallosphaera prunae DSM-10039T.</title>
        <authorList>
            <person name="Counts J.A."/>
            <person name="Kelly R.M."/>
        </authorList>
    </citation>
    <scope>NUCLEOTIDE SEQUENCE [LARGE SCALE GENOMIC DNA]</scope>
    <source>
        <strain evidence="1 2">DSM 1651</strain>
    </source>
</reference>
<evidence type="ECO:0000313" key="2">
    <source>
        <dbReference type="Proteomes" id="UP000248044"/>
    </source>
</evidence>
<dbReference type="RefSeq" id="WP_110270117.1">
    <property type="nucleotide sequence ID" value="NZ_CP029289.2"/>
</dbReference>
<name>A0A2U9IE42_9CREN</name>
<proteinExistence type="predicted"/>
<dbReference type="EMBL" id="CP029289">
    <property type="protein sequence ID" value="AWR94236.1"/>
    <property type="molecule type" value="Genomic_DNA"/>
</dbReference>
<dbReference type="AlphaFoldDB" id="A0A2U9IE42"/>
<organism evidence="1 2">
    <name type="scientific">Acidianus brierleyi</name>
    <dbReference type="NCBI Taxonomy" id="41673"/>
    <lineage>
        <taxon>Archaea</taxon>
        <taxon>Thermoproteota</taxon>
        <taxon>Thermoprotei</taxon>
        <taxon>Sulfolobales</taxon>
        <taxon>Sulfolobaceae</taxon>
        <taxon>Acidianus</taxon>
    </lineage>
</organism>
<evidence type="ECO:0000313" key="1">
    <source>
        <dbReference type="EMBL" id="AWR94236.1"/>
    </source>
</evidence>